<keyword evidence="6" id="KW-0539">Nucleus</keyword>
<dbReference type="GO" id="GO:0005634">
    <property type="term" value="C:nucleus"/>
    <property type="evidence" value="ECO:0007669"/>
    <property type="project" value="UniProtKB-SubCell"/>
</dbReference>
<dbReference type="SMART" id="SM00355">
    <property type="entry name" value="ZnF_C2H2"/>
    <property type="match status" value="7"/>
</dbReference>
<keyword evidence="3" id="KW-0677">Repeat</keyword>
<dbReference type="GO" id="GO:0008270">
    <property type="term" value="F:zinc ion binding"/>
    <property type="evidence" value="ECO:0007669"/>
    <property type="project" value="UniProtKB-KW"/>
</dbReference>
<proteinExistence type="predicted"/>
<dbReference type="InterPro" id="IPR013087">
    <property type="entry name" value="Znf_C2H2_type"/>
</dbReference>
<dbReference type="InterPro" id="IPR000210">
    <property type="entry name" value="BTB/POZ_dom"/>
</dbReference>
<evidence type="ECO:0000256" key="4">
    <source>
        <dbReference type="ARBA" id="ARBA00022771"/>
    </source>
</evidence>
<dbReference type="AlphaFoldDB" id="A0A1B6DRD4"/>
<protein>
    <recommendedName>
        <fullName evidence="12">BTB domain-containing protein</fullName>
    </recommendedName>
</protein>
<dbReference type="Pfam" id="PF00651">
    <property type="entry name" value="BTB"/>
    <property type="match status" value="1"/>
</dbReference>
<evidence type="ECO:0000256" key="5">
    <source>
        <dbReference type="ARBA" id="ARBA00022833"/>
    </source>
</evidence>
<organism evidence="11">
    <name type="scientific">Clastoptera arizonana</name>
    <name type="common">Arizona spittle bug</name>
    <dbReference type="NCBI Taxonomy" id="38151"/>
    <lineage>
        <taxon>Eukaryota</taxon>
        <taxon>Metazoa</taxon>
        <taxon>Ecdysozoa</taxon>
        <taxon>Arthropoda</taxon>
        <taxon>Hexapoda</taxon>
        <taxon>Insecta</taxon>
        <taxon>Pterygota</taxon>
        <taxon>Neoptera</taxon>
        <taxon>Paraneoptera</taxon>
        <taxon>Hemiptera</taxon>
        <taxon>Auchenorrhyncha</taxon>
        <taxon>Cercopoidea</taxon>
        <taxon>Clastopteridae</taxon>
        <taxon>Clastoptera</taxon>
    </lineage>
</organism>
<reference evidence="11" key="1">
    <citation type="submission" date="2015-12" db="EMBL/GenBank/DDBJ databases">
        <title>De novo transcriptome assembly of four potential Pierce s Disease insect vectors from Arizona vineyards.</title>
        <authorList>
            <person name="Tassone E.E."/>
        </authorList>
    </citation>
    <scope>NUCLEOTIDE SEQUENCE</scope>
</reference>
<dbReference type="SUPFAM" id="SSF57667">
    <property type="entry name" value="beta-beta-alpha zinc fingers"/>
    <property type="match status" value="2"/>
</dbReference>
<dbReference type="Gene3D" id="3.30.710.10">
    <property type="entry name" value="Potassium Channel Kv1.1, Chain A"/>
    <property type="match status" value="1"/>
</dbReference>
<evidence type="ECO:0000313" key="11">
    <source>
        <dbReference type="EMBL" id="JAS28231.1"/>
    </source>
</evidence>
<evidence type="ECO:0008006" key="12">
    <source>
        <dbReference type="Google" id="ProtNLM"/>
    </source>
</evidence>
<evidence type="ECO:0000256" key="6">
    <source>
        <dbReference type="ARBA" id="ARBA00023242"/>
    </source>
</evidence>
<feature type="compositionally biased region" description="Polar residues" evidence="8">
    <location>
        <begin position="7"/>
        <end position="22"/>
    </location>
</feature>
<evidence type="ECO:0000256" key="7">
    <source>
        <dbReference type="PROSITE-ProRule" id="PRU00042"/>
    </source>
</evidence>
<gene>
    <name evidence="11" type="ORF">g.45129</name>
</gene>
<evidence type="ECO:0000259" key="9">
    <source>
        <dbReference type="PROSITE" id="PS50097"/>
    </source>
</evidence>
<feature type="region of interest" description="Disordered" evidence="8">
    <location>
        <begin position="1"/>
        <end position="24"/>
    </location>
</feature>
<dbReference type="Gene3D" id="3.30.160.60">
    <property type="entry name" value="Classic Zinc Finger"/>
    <property type="match status" value="3"/>
</dbReference>
<feature type="domain" description="C2H2-type" evidence="10">
    <location>
        <begin position="548"/>
        <end position="575"/>
    </location>
</feature>
<dbReference type="PROSITE" id="PS50097">
    <property type="entry name" value="BTB"/>
    <property type="match status" value="1"/>
</dbReference>
<name>A0A1B6DRD4_9HEMI</name>
<dbReference type="PROSITE" id="PS00028">
    <property type="entry name" value="ZINC_FINGER_C2H2_1"/>
    <property type="match status" value="3"/>
</dbReference>
<evidence type="ECO:0000256" key="1">
    <source>
        <dbReference type="ARBA" id="ARBA00004123"/>
    </source>
</evidence>
<feature type="domain" description="C2H2-type" evidence="10">
    <location>
        <begin position="610"/>
        <end position="633"/>
    </location>
</feature>
<sequence length="913" mass="105767">MDKVNNVLCSNQRDTTTGTTTKVPHLSRPKDSLLNLKTYIYESDGYSMLLNSLYNLKTENQFCDVKFLIENKVILAHACILISFSTLMAQILGQNGNDMHWCNKQPLKIHLNFICGESENLCFDCFNKIIDFMYLGKISVDDLHIHHVLMFSKKFNIKELILFFERFTQVNTKLPAYENINNGDLKENDLSRTKFLYKCQNKSLCLLNNKEEFDSSLKHMNESKENKSNQTNNNSQLHKISFISKTQQIEDINSVKNESFKKLEFKNSKSKIFHILKNPSKKIELNLDSCKNTFIINQKNKDLQANGICQLKRKTLKNICDESKLKSIPTKHSSINHSNVTRSRIKNKPGCKQEVNLKTGRMYADYIKITNPIEQKVVSENDRMCLLTRLETEEDEISKENVSIFKSSGDQSVKKVGVDCTIKKSLHENQFNDNASSKGEEPNSLSVKKPNDEKNIRYNFKQRLNKCNFCSYSSGRIKSFINHLIKADHKYTDCLICNYKAENETMIKDHLQKNHVGSKPYYCYTCNKRFFTKQLYTKHKLCHSLDSFPCKLCDKKFKRELSLKIHMKAHEKVPEKRNWKRYNCSNCTYSSDRKFDFNNHIRIHTHDKHFQCEVCNIFFTNKNNLNRHKKVRHNLIEYFKCVLCKFDSIHDNKIKSHYSKIHGIHDLTNSELNILVSKEGNRKENLMLVLKNHNQRKQVNKEGTKITQTVRDSASYLDSGILKPYSKNSSSMVDKEIVKEIPELDTSVLHHKRLVACLEQSNKSQTNIIKVPVKFLNEGTGDFSSITVAIEPEQFLEMECSKINNDGNQLVVSDENAFSSEQNSFISNTNLNSYNSEVNLNCKTDTNYVTELSGELLIQEKSKISNNCNNQVEKIQKENHSDKSGLLNKDSRETIANYCNIGLICESQLYCDK</sequence>
<dbReference type="CDD" id="cd18186">
    <property type="entry name" value="BTB_POZ_ZBTB_KLHL-like"/>
    <property type="match status" value="1"/>
</dbReference>
<dbReference type="SMART" id="SM00225">
    <property type="entry name" value="BTB"/>
    <property type="match status" value="1"/>
</dbReference>
<dbReference type="Pfam" id="PF00096">
    <property type="entry name" value="zf-C2H2"/>
    <property type="match status" value="2"/>
</dbReference>
<comment type="subcellular location">
    <subcellularLocation>
        <location evidence="1">Nucleus</location>
    </subcellularLocation>
</comment>
<dbReference type="GO" id="GO:0000981">
    <property type="term" value="F:DNA-binding transcription factor activity, RNA polymerase II-specific"/>
    <property type="evidence" value="ECO:0007669"/>
    <property type="project" value="TreeGrafter"/>
</dbReference>
<feature type="domain" description="C2H2-type" evidence="10">
    <location>
        <begin position="492"/>
        <end position="520"/>
    </location>
</feature>
<feature type="domain" description="C2H2-type" evidence="10">
    <location>
        <begin position="582"/>
        <end position="609"/>
    </location>
</feature>
<dbReference type="InterPro" id="IPR011333">
    <property type="entry name" value="SKP1/BTB/POZ_sf"/>
</dbReference>
<keyword evidence="5" id="KW-0862">Zinc</keyword>
<dbReference type="PANTHER" id="PTHR24394">
    <property type="entry name" value="ZINC FINGER PROTEIN"/>
    <property type="match status" value="1"/>
</dbReference>
<feature type="domain" description="BTB" evidence="9">
    <location>
        <begin position="63"/>
        <end position="142"/>
    </location>
</feature>
<feature type="non-terminal residue" evidence="11">
    <location>
        <position position="913"/>
    </location>
</feature>
<evidence type="ECO:0000256" key="3">
    <source>
        <dbReference type="ARBA" id="ARBA00022737"/>
    </source>
</evidence>
<dbReference type="SUPFAM" id="SSF54695">
    <property type="entry name" value="POZ domain"/>
    <property type="match status" value="1"/>
</dbReference>
<evidence type="ECO:0000256" key="8">
    <source>
        <dbReference type="SAM" id="MobiDB-lite"/>
    </source>
</evidence>
<keyword evidence="4 7" id="KW-0863">Zinc-finger</keyword>
<keyword evidence="2" id="KW-0479">Metal-binding</keyword>
<feature type="domain" description="C2H2-type" evidence="10">
    <location>
        <begin position="521"/>
        <end position="548"/>
    </location>
</feature>
<dbReference type="InterPro" id="IPR036236">
    <property type="entry name" value="Znf_C2H2_sf"/>
</dbReference>
<evidence type="ECO:0000256" key="2">
    <source>
        <dbReference type="ARBA" id="ARBA00022723"/>
    </source>
</evidence>
<evidence type="ECO:0000259" key="10">
    <source>
        <dbReference type="PROSITE" id="PS50157"/>
    </source>
</evidence>
<dbReference type="PROSITE" id="PS50157">
    <property type="entry name" value="ZINC_FINGER_C2H2_2"/>
    <property type="match status" value="5"/>
</dbReference>
<dbReference type="PANTHER" id="PTHR24394:SF29">
    <property type="entry name" value="MYONEURIN"/>
    <property type="match status" value="1"/>
</dbReference>
<dbReference type="EMBL" id="GEDC01009067">
    <property type="protein sequence ID" value="JAS28231.1"/>
    <property type="molecule type" value="Transcribed_RNA"/>
</dbReference>
<accession>A0A1B6DRD4</accession>